<dbReference type="Proteomes" id="UP000316256">
    <property type="component" value="Unassembled WGS sequence"/>
</dbReference>
<evidence type="ECO:0000256" key="1">
    <source>
        <dbReference type="SAM" id="Phobius"/>
    </source>
</evidence>
<feature type="transmembrane region" description="Helical" evidence="1">
    <location>
        <begin position="62"/>
        <end position="87"/>
    </location>
</feature>
<name>A0A541BAL4_9NOCA</name>
<keyword evidence="1" id="KW-0812">Transmembrane</keyword>
<dbReference type="AlphaFoldDB" id="A0A541BAL4"/>
<reference evidence="2 3" key="1">
    <citation type="submission" date="2019-06" db="EMBL/GenBank/DDBJ databases">
        <title>Rhodococcus spaelei sp. nov., isolated from a cave.</title>
        <authorList>
            <person name="Lee S.D."/>
        </authorList>
    </citation>
    <scope>NUCLEOTIDE SEQUENCE [LARGE SCALE GENOMIC DNA]</scope>
    <source>
        <strain evidence="2 3">C9-5</strain>
    </source>
</reference>
<feature type="transmembrane region" description="Helical" evidence="1">
    <location>
        <begin position="160"/>
        <end position="185"/>
    </location>
</feature>
<proteinExistence type="predicted"/>
<gene>
    <name evidence="2" type="ORF">FK531_11670</name>
</gene>
<feature type="transmembrane region" description="Helical" evidence="1">
    <location>
        <begin position="192"/>
        <end position="211"/>
    </location>
</feature>
<evidence type="ECO:0000313" key="3">
    <source>
        <dbReference type="Proteomes" id="UP000316256"/>
    </source>
</evidence>
<dbReference type="PROSITE" id="PS51257">
    <property type="entry name" value="PROKAR_LIPOPROTEIN"/>
    <property type="match status" value="1"/>
</dbReference>
<feature type="transmembrane region" description="Helical" evidence="1">
    <location>
        <begin position="330"/>
        <end position="348"/>
    </location>
</feature>
<protein>
    <submittedName>
        <fullName evidence="2">ABC transporter permease</fullName>
    </submittedName>
</protein>
<keyword evidence="3" id="KW-1185">Reference proteome</keyword>
<dbReference type="OrthoDB" id="3579673at2"/>
<organism evidence="2 3">
    <name type="scientific">Rhodococcus spelaei</name>
    <dbReference type="NCBI Taxonomy" id="2546320"/>
    <lineage>
        <taxon>Bacteria</taxon>
        <taxon>Bacillati</taxon>
        <taxon>Actinomycetota</taxon>
        <taxon>Actinomycetes</taxon>
        <taxon>Mycobacteriales</taxon>
        <taxon>Nocardiaceae</taxon>
        <taxon>Rhodococcus</taxon>
    </lineage>
</organism>
<accession>A0A541BAL4</accession>
<comment type="caution">
    <text evidence="2">The sequence shown here is derived from an EMBL/GenBank/DDBJ whole genome shotgun (WGS) entry which is preliminary data.</text>
</comment>
<dbReference type="RefSeq" id="WP_142099380.1">
    <property type="nucleotide sequence ID" value="NZ_VIGH01000004.1"/>
</dbReference>
<feature type="transmembrane region" description="Helical" evidence="1">
    <location>
        <begin position="12"/>
        <end position="34"/>
    </location>
</feature>
<feature type="transmembrane region" description="Helical" evidence="1">
    <location>
        <begin position="108"/>
        <end position="131"/>
    </location>
</feature>
<keyword evidence="1" id="KW-1133">Transmembrane helix</keyword>
<keyword evidence="1" id="KW-0472">Membrane</keyword>
<sequence>MIWVTWRRYRTTLVVATTVIALLAVATFACGSIVRNAEGARAFGTFFGCYGTSVTVCRAESALSATAVLAAVLPVLLGVIVGVTAFSRDIEQGTHVLGLTQSVSRSRWFWMRVLVVFVPISVAMAVLGAVLEWTRSAAPRGNFGYVSGSPFDYSRLEFPLFPASGATAGTYTLFALILGSAFALVIRHTVGAMVLTLIVATAGMVGLQVGARPHYAPASIEARPLDGSAQYVAYASSGASFPGWTIGSGYVNTAGDPVAVDYASCEQAYAVDYVEGRPDETVAEYEARSDELFEEQQRAFTDCLRGQGADHLEVRYHADSQFRRFQLTEAALVLLVTGLVLLPSLWGLRRLRP</sequence>
<dbReference type="EMBL" id="VIGH01000004">
    <property type="protein sequence ID" value="TQF69382.1"/>
    <property type="molecule type" value="Genomic_DNA"/>
</dbReference>
<evidence type="ECO:0000313" key="2">
    <source>
        <dbReference type="EMBL" id="TQF69382.1"/>
    </source>
</evidence>